<dbReference type="EMBL" id="NAJO01000044">
    <property type="protein sequence ID" value="OQN98756.1"/>
    <property type="molecule type" value="Genomic_DNA"/>
</dbReference>
<dbReference type="InterPro" id="IPR002125">
    <property type="entry name" value="CMP_dCMP_dom"/>
</dbReference>
<dbReference type="InParanoid" id="A0A1V8SHY9"/>
<evidence type="ECO:0000313" key="4">
    <source>
        <dbReference type="Proteomes" id="UP000192596"/>
    </source>
</evidence>
<dbReference type="AlphaFoldDB" id="A0A1V8SHY9"/>
<dbReference type="SUPFAM" id="SSF53927">
    <property type="entry name" value="Cytidine deaminase-like"/>
    <property type="match status" value="1"/>
</dbReference>
<keyword evidence="4" id="KW-1185">Reference proteome</keyword>
<dbReference type="InterPro" id="IPR016193">
    <property type="entry name" value="Cytidine_deaminase-like"/>
</dbReference>
<sequence length="192" mass="21161">MATVDSPGNLKDAPAPPLANHALFPPRPPQPDESQIAAAMDALMVVQERATAMGKRPFTALLLAPDNTTVLLTHQSIDHVNHAESSLARLASSHYPEPYLWQCTLFSTWEPCAMCAATCYWANIGRIVYAASEVDLAKLTGEGNEENMTMAMPCRDVLKGSQKDVQILGPLEDWSAVVIKQSDEYWRPVRER</sequence>
<evidence type="ECO:0000256" key="1">
    <source>
        <dbReference type="SAM" id="MobiDB-lite"/>
    </source>
</evidence>
<name>A0A1V8SHY9_9PEZI</name>
<evidence type="ECO:0000313" key="3">
    <source>
        <dbReference type="EMBL" id="OQN98756.1"/>
    </source>
</evidence>
<dbReference type="STRING" id="1507870.A0A1V8SHY9"/>
<feature type="region of interest" description="Disordered" evidence="1">
    <location>
        <begin position="1"/>
        <end position="33"/>
    </location>
</feature>
<feature type="domain" description="CMP/dCMP-type deaminase" evidence="2">
    <location>
        <begin position="34"/>
        <end position="147"/>
    </location>
</feature>
<proteinExistence type="predicted"/>
<dbReference type="GO" id="GO:0006139">
    <property type="term" value="P:nucleobase-containing compound metabolic process"/>
    <property type="evidence" value="ECO:0007669"/>
    <property type="project" value="UniProtKB-ARBA"/>
</dbReference>
<comment type="caution">
    <text evidence="3">The sequence shown here is derived from an EMBL/GenBank/DDBJ whole genome shotgun (WGS) entry which is preliminary data.</text>
</comment>
<reference evidence="4" key="1">
    <citation type="submission" date="2017-03" db="EMBL/GenBank/DDBJ databases">
        <title>Genomes of endolithic fungi from Antarctica.</title>
        <authorList>
            <person name="Coleine C."/>
            <person name="Masonjones S."/>
            <person name="Stajich J.E."/>
        </authorList>
    </citation>
    <scope>NUCLEOTIDE SEQUENCE [LARGE SCALE GENOMIC DNA]</scope>
    <source>
        <strain evidence="4">CCFEE 5527</strain>
    </source>
</reference>
<accession>A0A1V8SHY9</accession>
<protein>
    <recommendedName>
        <fullName evidence="2">CMP/dCMP-type deaminase domain-containing protein</fullName>
    </recommendedName>
</protein>
<dbReference type="Gene3D" id="3.40.140.10">
    <property type="entry name" value="Cytidine Deaminase, domain 2"/>
    <property type="match status" value="1"/>
</dbReference>
<dbReference type="Proteomes" id="UP000192596">
    <property type="component" value="Unassembled WGS sequence"/>
</dbReference>
<dbReference type="Pfam" id="PF00383">
    <property type="entry name" value="dCMP_cyt_deam_1"/>
    <property type="match status" value="1"/>
</dbReference>
<dbReference type="CDD" id="cd01285">
    <property type="entry name" value="nucleoside_deaminase"/>
    <property type="match status" value="1"/>
</dbReference>
<dbReference type="PROSITE" id="PS51747">
    <property type="entry name" value="CYT_DCMP_DEAMINASES_2"/>
    <property type="match status" value="1"/>
</dbReference>
<dbReference type="OrthoDB" id="408702at2759"/>
<evidence type="ECO:0000259" key="2">
    <source>
        <dbReference type="PROSITE" id="PS51747"/>
    </source>
</evidence>
<organism evidence="3 4">
    <name type="scientific">Cryoendolithus antarcticus</name>
    <dbReference type="NCBI Taxonomy" id="1507870"/>
    <lineage>
        <taxon>Eukaryota</taxon>
        <taxon>Fungi</taxon>
        <taxon>Dikarya</taxon>
        <taxon>Ascomycota</taxon>
        <taxon>Pezizomycotina</taxon>
        <taxon>Dothideomycetes</taxon>
        <taxon>Dothideomycetidae</taxon>
        <taxon>Cladosporiales</taxon>
        <taxon>Cladosporiaceae</taxon>
        <taxon>Cryoendolithus</taxon>
    </lineage>
</organism>
<gene>
    <name evidence="3" type="ORF">B0A48_15422</name>
</gene>
<dbReference type="GO" id="GO:0003824">
    <property type="term" value="F:catalytic activity"/>
    <property type="evidence" value="ECO:0007669"/>
    <property type="project" value="InterPro"/>
</dbReference>